<feature type="compositionally biased region" description="Basic and acidic residues" evidence="1">
    <location>
        <begin position="9"/>
        <end position="31"/>
    </location>
</feature>
<dbReference type="SUPFAM" id="SSF48452">
    <property type="entry name" value="TPR-like"/>
    <property type="match status" value="1"/>
</dbReference>
<accession>A0A450T1A3</accession>
<feature type="transmembrane region" description="Helical" evidence="2">
    <location>
        <begin position="160"/>
        <end position="181"/>
    </location>
</feature>
<feature type="region of interest" description="Disordered" evidence="1">
    <location>
        <begin position="1"/>
        <end position="131"/>
    </location>
</feature>
<gene>
    <name evidence="3" type="ORF">BECKFW1821B_GA0114236_10556</name>
</gene>
<keyword evidence="2" id="KW-0812">Transmembrane</keyword>
<proteinExistence type="predicted"/>
<feature type="compositionally biased region" description="Low complexity" evidence="1">
    <location>
        <begin position="227"/>
        <end position="241"/>
    </location>
</feature>
<feature type="region of interest" description="Disordered" evidence="1">
    <location>
        <begin position="220"/>
        <end position="243"/>
    </location>
</feature>
<keyword evidence="2" id="KW-1133">Transmembrane helix</keyword>
<protein>
    <submittedName>
        <fullName evidence="3">Tetratricopeptide repeat-containing protein</fullName>
    </submittedName>
</protein>
<dbReference type="AlphaFoldDB" id="A0A450T1A3"/>
<dbReference type="InterPro" id="IPR019734">
    <property type="entry name" value="TPR_rpt"/>
</dbReference>
<evidence type="ECO:0000256" key="2">
    <source>
        <dbReference type="SAM" id="Phobius"/>
    </source>
</evidence>
<evidence type="ECO:0000313" key="3">
    <source>
        <dbReference type="EMBL" id="VFJ60271.1"/>
    </source>
</evidence>
<sequence>MNLLMDALQKAKDARWDPNPRLDAPHGKSDPPEAYSQKQSLSPDHESAWSLLPITPPPVPEQAKPDLRKPLSIPASEQTGNRPQGPNLPESSPESIPRPALIPDVPGQEAVSSRPQFHGTPEDNAESENNDGIGIHRHRAAWEATPIARKTMARRRYREILLFGVLPLFLSGVVAGIYVFGKVAVHEGYAIKELTPAELTPSSAEPVMLTYASVMEPAKSAIGSGKPPNTTPTTPRLTNHPQTGARIDRPVIHTAVPEQTAHGAPRLSAPSMEHRFDKAFSGPTTPESSIRPKGERTLLAVNSSDRKISEQIPENAPRRIDAEALPGRIEITRTRAPDLLHAMLVTGFNAFKNGDNAVAGTAYRNVLKEQPDNRDALLGLAALAMREQRWEVAANHYFRILRSNSRDIVAQAALLEMRDNLDPAVAETGIKQLLQKEPEAPYLHFSLGNLYARQSRWFEAEKAYFNAYRADNANANYSYNLAVSLDHLAKQKAALTYYRRALELASGQSRPTGFDPVTVLARIETIEK</sequence>
<dbReference type="EMBL" id="CAADFD010000055">
    <property type="protein sequence ID" value="VFJ60271.1"/>
    <property type="molecule type" value="Genomic_DNA"/>
</dbReference>
<dbReference type="Pfam" id="PF13432">
    <property type="entry name" value="TPR_16"/>
    <property type="match status" value="2"/>
</dbReference>
<keyword evidence="2" id="KW-0472">Membrane</keyword>
<evidence type="ECO:0000256" key="1">
    <source>
        <dbReference type="SAM" id="MobiDB-lite"/>
    </source>
</evidence>
<dbReference type="InterPro" id="IPR011990">
    <property type="entry name" value="TPR-like_helical_dom_sf"/>
</dbReference>
<reference evidence="3" key="1">
    <citation type="submission" date="2019-02" db="EMBL/GenBank/DDBJ databases">
        <authorList>
            <person name="Gruber-Vodicka R. H."/>
            <person name="Seah K. B. B."/>
        </authorList>
    </citation>
    <scope>NUCLEOTIDE SEQUENCE</scope>
    <source>
        <strain evidence="3">BECK_BZ106</strain>
    </source>
</reference>
<organism evidence="3">
    <name type="scientific">Candidatus Kentrum sp. FW</name>
    <dbReference type="NCBI Taxonomy" id="2126338"/>
    <lineage>
        <taxon>Bacteria</taxon>
        <taxon>Pseudomonadati</taxon>
        <taxon>Pseudomonadota</taxon>
        <taxon>Gammaproteobacteria</taxon>
        <taxon>Candidatus Kentrum</taxon>
    </lineage>
</organism>
<feature type="compositionally biased region" description="Polar residues" evidence="1">
    <location>
        <begin position="75"/>
        <end position="94"/>
    </location>
</feature>
<dbReference type="Gene3D" id="1.25.40.10">
    <property type="entry name" value="Tetratricopeptide repeat domain"/>
    <property type="match status" value="2"/>
</dbReference>
<name>A0A450T1A3_9GAMM</name>
<dbReference type="SMART" id="SM00028">
    <property type="entry name" value="TPR"/>
    <property type="match status" value="3"/>
</dbReference>